<name>A0A7W5AT97_9BACL</name>
<dbReference type="RefSeq" id="WP_183596126.1">
    <property type="nucleotide sequence ID" value="NZ_JACHXK010000001.1"/>
</dbReference>
<feature type="transmembrane region" description="Helical" evidence="1">
    <location>
        <begin position="33"/>
        <end position="54"/>
    </location>
</feature>
<feature type="transmembrane region" description="Helical" evidence="1">
    <location>
        <begin position="79"/>
        <end position="101"/>
    </location>
</feature>
<dbReference type="AlphaFoldDB" id="A0A7W5AT97"/>
<feature type="transmembrane region" description="Helical" evidence="1">
    <location>
        <begin position="310"/>
        <end position="327"/>
    </location>
</feature>
<keyword evidence="1" id="KW-0472">Membrane</keyword>
<feature type="transmembrane region" description="Helical" evidence="1">
    <location>
        <begin position="213"/>
        <end position="233"/>
    </location>
</feature>
<evidence type="ECO:0000256" key="1">
    <source>
        <dbReference type="SAM" id="Phobius"/>
    </source>
</evidence>
<reference evidence="2 3" key="1">
    <citation type="submission" date="2020-08" db="EMBL/GenBank/DDBJ databases">
        <title>Genomic Encyclopedia of Type Strains, Phase III (KMG-III): the genomes of soil and plant-associated and newly described type strains.</title>
        <authorList>
            <person name="Whitman W."/>
        </authorList>
    </citation>
    <scope>NUCLEOTIDE SEQUENCE [LARGE SCALE GENOMIC DNA]</scope>
    <source>
        <strain evidence="2 3">CECT 5862</strain>
    </source>
</reference>
<dbReference type="InterPro" id="IPR004761">
    <property type="entry name" value="Spore_GerAB"/>
</dbReference>
<keyword evidence="1" id="KW-0812">Transmembrane</keyword>
<dbReference type="Proteomes" id="UP000570361">
    <property type="component" value="Unassembled WGS sequence"/>
</dbReference>
<evidence type="ECO:0008006" key="4">
    <source>
        <dbReference type="Google" id="ProtNLM"/>
    </source>
</evidence>
<gene>
    <name evidence="2" type="ORF">FHS18_000275</name>
</gene>
<dbReference type="Pfam" id="PF03845">
    <property type="entry name" value="Spore_permease"/>
    <property type="match status" value="1"/>
</dbReference>
<protein>
    <recommendedName>
        <fullName evidence="4">Spore germination protein</fullName>
    </recommendedName>
</protein>
<accession>A0A7W5AT97</accession>
<evidence type="ECO:0000313" key="2">
    <source>
        <dbReference type="EMBL" id="MBB3108247.1"/>
    </source>
</evidence>
<dbReference type="GO" id="GO:0016020">
    <property type="term" value="C:membrane"/>
    <property type="evidence" value="ECO:0007669"/>
    <property type="project" value="InterPro"/>
</dbReference>
<keyword evidence="1" id="KW-1133">Transmembrane helix</keyword>
<organism evidence="2 3">
    <name type="scientific">Paenibacillus phyllosphaerae</name>
    <dbReference type="NCBI Taxonomy" id="274593"/>
    <lineage>
        <taxon>Bacteria</taxon>
        <taxon>Bacillati</taxon>
        <taxon>Bacillota</taxon>
        <taxon>Bacilli</taxon>
        <taxon>Bacillales</taxon>
        <taxon>Paenibacillaceae</taxon>
        <taxon>Paenibacillus</taxon>
    </lineage>
</organism>
<sequence length="366" mass="41710">MSRYFYYHIVLVSLLNLMLFVPHILIRYRYQGAVTSMALAVVIGTAMTFMYTYIMGKFPGLGMPEILDKFLPKMVVKPIMVFMAAMWIIGPSIALVSYAVLINRFINPDTSPVMVLILLSGVCIYAATRSTLTLAFLVEMGMLINFPIILFILLKAVRSDAINWDAIRTVANYWTQMPNLQSVGAASYIFTGYVSFAIYNRLMPPNIRIRHRWIIPISGSAILLLTFFVPIGFHGTEAVENYLYVWSVTADSLMMNYGFIERVIFMFLIMYLNLTLIYTASGWHQAIEFLKALSNSYKPSVDDVPMKRNGFIYSTVIALLTVIYLYYVNEKTTFAISGYWLSFRMFIEIGTVVTMFIFARKGTNSS</sequence>
<feature type="transmembrane region" description="Helical" evidence="1">
    <location>
        <begin position="339"/>
        <end position="359"/>
    </location>
</feature>
<feature type="transmembrane region" description="Helical" evidence="1">
    <location>
        <begin position="6"/>
        <end position="26"/>
    </location>
</feature>
<feature type="transmembrane region" description="Helical" evidence="1">
    <location>
        <begin position="134"/>
        <end position="154"/>
    </location>
</feature>
<keyword evidence="3" id="KW-1185">Reference proteome</keyword>
<proteinExistence type="predicted"/>
<dbReference type="EMBL" id="JACHXK010000001">
    <property type="protein sequence ID" value="MBB3108247.1"/>
    <property type="molecule type" value="Genomic_DNA"/>
</dbReference>
<evidence type="ECO:0000313" key="3">
    <source>
        <dbReference type="Proteomes" id="UP000570361"/>
    </source>
</evidence>
<dbReference type="GO" id="GO:0009847">
    <property type="term" value="P:spore germination"/>
    <property type="evidence" value="ECO:0007669"/>
    <property type="project" value="InterPro"/>
</dbReference>
<comment type="caution">
    <text evidence="2">The sequence shown here is derived from an EMBL/GenBank/DDBJ whole genome shotgun (WGS) entry which is preliminary data.</text>
</comment>